<organism evidence="3 4">
    <name type="scientific">Lysobacter enzymogenes</name>
    <dbReference type="NCBI Taxonomy" id="69"/>
    <lineage>
        <taxon>Bacteria</taxon>
        <taxon>Pseudomonadati</taxon>
        <taxon>Pseudomonadota</taxon>
        <taxon>Gammaproteobacteria</taxon>
        <taxon>Lysobacterales</taxon>
        <taxon>Lysobacteraceae</taxon>
        <taxon>Lysobacter</taxon>
    </lineage>
</organism>
<evidence type="ECO:0000313" key="4">
    <source>
        <dbReference type="Proteomes" id="UP000061569"/>
    </source>
</evidence>
<dbReference type="PATRIC" id="fig|69.6.peg.3"/>
<sequence>MGHRHGVGAAARHRGRLGLRVDRDHAHQLVLDPGRGADRNLIQRAPGRQLGGRRRRRQRAGQDRGRAPIAGAGLAVGATARARGEDVVQRQAAGLFAHGQDQARVRRQRRQRGGIERGGQIPVTGLEQPSRRRRLRIPIRRRPHRRLRLQIARRRQAEHVLHRRHEDGALRQPAVIERSGAQHQGTDLAERIADAEHAAGREDAAAAVEPNLETLQRRAGDR</sequence>
<dbReference type="KEGG" id="lez:GLE_0002"/>
<feature type="region of interest" description="Disordered" evidence="1">
    <location>
        <begin position="98"/>
        <end position="128"/>
    </location>
</feature>
<dbReference type="AlphaFoldDB" id="A0A0S2DQY7"/>
<evidence type="ECO:0000313" key="2">
    <source>
        <dbReference type="EMBL" id="ALN55361.1"/>
    </source>
</evidence>
<feature type="region of interest" description="Disordered" evidence="1">
    <location>
        <begin position="31"/>
        <end position="72"/>
    </location>
</feature>
<dbReference type="EMBL" id="CP013140">
    <property type="protein sequence ID" value="ALN60881.1"/>
    <property type="molecule type" value="Genomic_DNA"/>
</dbReference>
<reference evidence="3 4" key="2">
    <citation type="submission" date="2015-11" db="EMBL/GenBank/DDBJ databases">
        <title>Genome sequences of Lysobacter enzymogenes strain C3 and Lysobacter antibioticus ATCC 29479.</title>
        <authorList>
            <person name="Kobayashi D.Y."/>
        </authorList>
    </citation>
    <scope>NUCLEOTIDE SEQUENCE [LARGE SCALE GENOMIC DNA]</scope>
    <source>
        <strain evidence="3 4">C3</strain>
    </source>
</reference>
<dbReference type="Proteomes" id="UP000061569">
    <property type="component" value="Chromosome"/>
</dbReference>
<name>A0A0S2DQY7_LYSEN</name>
<dbReference type="KEGG" id="lez:GLE_5540"/>
<proteinExistence type="predicted"/>
<feature type="region of interest" description="Disordered" evidence="1">
    <location>
        <begin position="196"/>
        <end position="222"/>
    </location>
</feature>
<dbReference type="EMBL" id="CP013140">
    <property type="protein sequence ID" value="ALN55361.1"/>
    <property type="molecule type" value="Genomic_DNA"/>
</dbReference>
<accession>A0A0S2DQY7</accession>
<evidence type="ECO:0000313" key="3">
    <source>
        <dbReference type="EMBL" id="ALN60881.1"/>
    </source>
</evidence>
<protein>
    <submittedName>
        <fullName evidence="3">Uncharacterized protein</fullName>
    </submittedName>
</protein>
<gene>
    <name evidence="2" type="ORF">GLE_0002</name>
    <name evidence="3" type="ORF">GLE_5540</name>
</gene>
<reference evidence="4" key="1">
    <citation type="journal article" date="2015" name="BMC Genomics">
        <title>Comparative genomics and metabolic profiling of the genus Lysobacter.</title>
        <authorList>
            <person name="de Bruijn I."/>
            <person name="Cheng X."/>
            <person name="de Jager V."/>
            <person name="Exposito R.G."/>
            <person name="Watrous J."/>
            <person name="Patel N."/>
            <person name="Postma J."/>
            <person name="Dorrestein P.C."/>
            <person name="Kobayashi D."/>
            <person name="Raaijmakers J.M."/>
        </authorList>
    </citation>
    <scope>NUCLEOTIDE SEQUENCE [LARGE SCALE GENOMIC DNA]</scope>
    <source>
        <strain evidence="4">C3</strain>
    </source>
</reference>
<evidence type="ECO:0000256" key="1">
    <source>
        <dbReference type="SAM" id="MobiDB-lite"/>
    </source>
</evidence>